<reference evidence="2 5" key="3">
    <citation type="submission" date="2019-06" db="EMBL/GenBank/DDBJ databases">
        <title>Whole genome shotgun sequence of Brevibacillus reuszeri NBRC 15719.</title>
        <authorList>
            <person name="Hosoyama A."/>
            <person name="Uohara A."/>
            <person name="Ohji S."/>
            <person name="Ichikawa N."/>
        </authorList>
    </citation>
    <scope>NUCLEOTIDE SEQUENCE [LARGE SCALE GENOMIC DNA]</scope>
    <source>
        <strain evidence="2 5">NBRC 15719</strain>
    </source>
</reference>
<accession>A0A0K9YPM3</accession>
<dbReference type="EMBL" id="LGIQ01000009">
    <property type="protein sequence ID" value="KNB70602.1"/>
    <property type="molecule type" value="Genomic_DNA"/>
</dbReference>
<protein>
    <recommendedName>
        <fullName evidence="1">DUF4062 domain-containing protein</fullName>
    </recommendedName>
</protein>
<name>A0A0K9YPM3_9BACL</name>
<dbReference type="AlphaFoldDB" id="A0A0K9YPM3"/>
<dbReference type="STRING" id="54915.ADS79_17025"/>
<dbReference type="Pfam" id="PF13271">
    <property type="entry name" value="DUF4062"/>
    <property type="match status" value="1"/>
</dbReference>
<organism evidence="3 4">
    <name type="scientific">Brevibacillus reuszeri</name>
    <dbReference type="NCBI Taxonomy" id="54915"/>
    <lineage>
        <taxon>Bacteria</taxon>
        <taxon>Bacillati</taxon>
        <taxon>Bacillota</taxon>
        <taxon>Bacilli</taxon>
        <taxon>Bacillales</taxon>
        <taxon>Paenibacillaceae</taxon>
        <taxon>Brevibacillus</taxon>
    </lineage>
</organism>
<dbReference type="PATRIC" id="fig|54915.3.peg.2472"/>
<evidence type="ECO:0000313" key="3">
    <source>
        <dbReference type="EMBL" id="KNB70602.1"/>
    </source>
</evidence>
<dbReference type="Proteomes" id="UP000036834">
    <property type="component" value="Unassembled WGS sequence"/>
</dbReference>
<dbReference type="EMBL" id="BJON01000014">
    <property type="protein sequence ID" value="GED69958.1"/>
    <property type="molecule type" value="Genomic_DNA"/>
</dbReference>
<dbReference type="InterPro" id="IPR025139">
    <property type="entry name" value="DUF4062"/>
</dbReference>
<comment type="caution">
    <text evidence="3">The sequence shown here is derived from an EMBL/GenBank/DDBJ whole genome shotgun (WGS) entry which is preliminary data.</text>
</comment>
<reference evidence="3" key="2">
    <citation type="submission" date="2015-07" db="EMBL/GenBank/DDBJ databases">
        <title>MeaNS - Measles Nucleotide Surveillance Program.</title>
        <authorList>
            <person name="Tran T."/>
            <person name="Druce J."/>
        </authorList>
    </citation>
    <scope>NUCLEOTIDE SEQUENCE</scope>
    <source>
        <strain evidence="3">DSM 9887</strain>
    </source>
</reference>
<evidence type="ECO:0000313" key="4">
    <source>
        <dbReference type="Proteomes" id="UP000036834"/>
    </source>
</evidence>
<dbReference type="RefSeq" id="WP_049739604.1">
    <property type="nucleotide sequence ID" value="NZ_BJON01000014.1"/>
</dbReference>
<dbReference type="Proteomes" id="UP000319578">
    <property type="component" value="Unassembled WGS sequence"/>
</dbReference>
<evidence type="ECO:0000313" key="2">
    <source>
        <dbReference type="EMBL" id="GED69958.1"/>
    </source>
</evidence>
<sequence>MRKKLQVFICSTYIDLIEERHAAVEAILRAGHIPTGTELFFNEVSLEFSKRWIDESDVFILLLGGLYGNMLPDDSKSYTQWKFEYAGEVGKPRFAFVVTDEALRRKPYDFVTIESYQRLQEFKQSVMETIPTYYADDERHIKLIIRDQMPAYQRREDLHGWFSGKEVPDVQKLLEENARLKAELEKLQRGNN</sequence>
<dbReference type="OrthoDB" id="72299at2"/>
<proteinExistence type="predicted"/>
<evidence type="ECO:0000313" key="5">
    <source>
        <dbReference type="Proteomes" id="UP000319578"/>
    </source>
</evidence>
<reference evidence="4" key="1">
    <citation type="submission" date="2015-07" db="EMBL/GenBank/DDBJ databases">
        <title>Genome sequencing project for genomic taxonomy and phylogenomics of Bacillus-like bacteria.</title>
        <authorList>
            <person name="Liu B."/>
            <person name="Wang J."/>
            <person name="Zhu Y."/>
            <person name="Liu G."/>
            <person name="Chen Q."/>
            <person name="Chen Z."/>
            <person name="Lan J."/>
            <person name="Che J."/>
            <person name="Ge C."/>
            <person name="Shi H."/>
            <person name="Pan Z."/>
            <person name="Liu X."/>
        </authorList>
    </citation>
    <scope>NUCLEOTIDE SEQUENCE [LARGE SCALE GENOMIC DNA]</scope>
    <source>
        <strain evidence="4">DSM 9887</strain>
    </source>
</reference>
<evidence type="ECO:0000259" key="1">
    <source>
        <dbReference type="Pfam" id="PF13271"/>
    </source>
</evidence>
<keyword evidence="5" id="KW-1185">Reference proteome</keyword>
<feature type="domain" description="DUF4062" evidence="1">
    <location>
        <begin position="6"/>
        <end position="86"/>
    </location>
</feature>
<gene>
    <name evidence="3" type="ORF">ADS79_17025</name>
    <name evidence="2" type="ORF">BRE01_36600</name>
</gene>